<protein>
    <recommendedName>
        <fullName evidence="2">Transcription regulator PadR N-terminal domain-containing protein</fullName>
    </recommendedName>
</protein>
<proteinExistence type="predicted"/>
<keyword evidence="4" id="KW-1185">Reference proteome</keyword>
<name>A0A1E5XTQ0_9HYPH</name>
<dbReference type="InterPro" id="IPR005149">
    <property type="entry name" value="Tscrpt_reg_PadR_N"/>
</dbReference>
<dbReference type="AlphaFoldDB" id="A0A1E5XTQ0"/>
<feature type="region of interest" description="Disordered" evidence="1">
    <location>
        <begin position="167"/>
        <end position="219"/>
    </location>
</feature>
<dbReference type="Gene3D" id="1.10.10.10">
    <property type="entry name" value="Winged helix-like DNA-binding domain superfamily/Winged helix DNA-binding domain"/>
    <property type="match status" value="1"/>
</dbReference>
<evidence type="ECO:0000256" key="1">
    <source>
        <dbReference type="SAM" id="MobiDB-lite"/>
    </source>
</evidence>
<evidence type="ECO:0000313" key="4">
    <source>
        <dbReference type="Proteomes" id="UP000095463"/>
    </source>
</evidence>
<accession>A0A1E5XTQ0</accession>
<dbReference type="EMBL" id="LAJE02000109">
    <property type="protein sequence ID" value="OEO31946.1"/>
    <property type="molecule type" value="Genomic_DNA"/>
</dbReference>
<dbReference type="SUPFAM" id="SSF46785">
    <property type="entry name" value="Winged helix' DNA-binding domain"/>
    <property type="match status" value="1"/>
</dbReference>
<evidence type="ECO:0000259" key="2">
    <source>
        <dbReference type="Pfam" id="PF03551"/>
    </source>
</evidence>
<dbReference type="OrthoDB" id="9814826at2"/>
<reference evidence="3 4" key="1">
    <citation type="journal article" date="2015" name="Genome Announc.">
        <title>Genome Assemblies of Three Soil-Associated Devosia species: D. insulae, D. limi, and D. soli.</title>
        <authorList>
            <person name="Hassan Y.I."/>
            <person name="Lepp D."/>
            <person name="Zhou T."/>
        </authorList>
    </citation>
    <scope>NUCLEOTIDE SEQUENCE [LARGE SCALE GENOMIC DNA]</scope>
    <source>
        <strain evidence="3 4">DS-56</strain>
    </source>
</reference>
<dbReference type="Pfam" id="PF03551">
    <property type="entry name" value="PadR"/>
    <property type="match status" value="1"/>
</dbReference>
<dbReference type="InterPro" id="IPR036390">
    <property type="entry name" value="WH_DNA-bd_sf"/>
</dbReference>
<feature type="compositionally biased region" description="Basic and acidic residues" evidence="1">
    <location>
        <begin position="182"/>
        <end position="209"/>
    </location>
</feature>
<dbReference type="PANTHER" id="PTHR43252:SF7">
    <property type="entry name" value="TRANSCRIPTIONAL REGULATOR YQJI"/>
    <property type="match status" value="1"/>
</dbReference>
<dbReference type="PANTHER" id="PTHR43252">
    <property type="entry name" value="TRANSCRIPTIONAL REGULATOR YQJI"/>
    <property type="match status" value="1"/>
</dbReference>
<organism evidence="3 4">
    <name type="scientific">Devosia insulae DS-56</name>
    <dbReference type="NCBI Taxonomy" id="1116389"/>
    <lineage>
        <taxon>Bacteria</taxon>
        <taxon>Pseudomonadati</taxon>
        <taxon>Pseudomonadota</taxon>
        <taxon>Alphaproteobacteria</taxon>
        <taxon>Hyphomicrobiales</taxon>
        <taxon>Devosiaceae</taxon>
        <taxon>Devosia</taxon>
    </lineage>
</organism>
<gene>
    <name evidence="3" type="ORF">VW23_013890</name>
</gene>
<dbReference type="InterPro" id="IPR036388">
    <property type="entry name" value="WH-like_DNA-bd_sf"/>
</dbReference>
<dbReference type="Proteomes" id="UP000095463">
    <property type="component" value="Unassembled WGS sequence"/>
</dbReference>
<comment type="caution">
    <text evidence="3">The sequence shown here is derived from an EMBL/GenBank/DDBJ whole genome shotgun (WGS) entry which is preliminary data.</text>
</comment>
<feature type="domain" description="Transcription regulator PadR N-terminal" evidence="2">
    <location>
        <begin position="47"/>
        <end position="114"/>
    </location>
</feature>
<evidence type="ECO:0000313" key="3">
    <source>
        <dbReference type="EMBL" id="OEO31946.1"/>
    </source>
</evidence>
<sequence>MEAMARRGFRKFGNFEANINPGDWGGFGGNFRIGRMLASGDLRLVALFLIEQQPRHGYDLIKAIEEHSKGFYSPSPGIVYPALTYLEEAGYVTSAAEGNKKLYTITEEGRTHLNDNREAIQSTLDFLAKAGSGMEHLRERMASQDFPFTPGEAEQFRERFRGMGREFGRHGWFGDRGGAPPHPDHPEHPERGERPERPERPEHYGRPDRDLDDVAPEVNDARKALKKAIKEAIRRDPEEDRRVAEILRRAAQEIREGLEEDTTDVDLG</sequence>